<dbReference type="InterPro" id="IPR017853">
    <property type="entry name" value="GH"/>
</dbReference>
<dbReference type="Proteomes" id="UP001417504">
    <property type="component" value="Unassembled WGS sequence"/>
</dbReference>
<evidence type="ECO:0000313" key="6">
    <source>
        <dbReference type="EMBL" id="KAK9152655.1"/>
    </source>
</evidence>
<dbReference type="PANTHER" id="PTHR10353">
    <property type="entry name" value="GLYCOSYL HYDROLASE"/>
    <property type="match status" value="1"/>
</dbReference>
<proteinExistence type="inferred from homology"/>
<dbReference type="SUPFAM" id="SSF51445">
    <property type="entry name" value="(Trans)glycosidases"/>
    <property type="match status" value="1"/>
</dbReference>
<feature type="signal peptide" evidence="5">
    <location>
        <begin position="1"/>
        <end position="19"/>
    </location>
</feature>
<name>A0AAP0KK21_9MAGN</name>
<reference evidence="6 7" key="1">
    <citation type="submission" date="2024-01" db="EMBL/GenBank/DDBJ databases">
        <title>Genome assemblies of Stephania.</title>
        <authorList>
            <person name="Yang L."/>
        </authorList>
    </citation>
    <scope>NUCLEOTIDE SEQUENCE [LARGE SCALE GENOMIC DNA]</scope>
    <source>
        <strain evidence="6">QJT</strain>
        <tissue evidence="6">Leaf</tissue>
    </source>
</reference>
<sequence length="450" mass="51464">MQIFLTLLLISYVLNSILSSQEEIHRTNFPDGFLFGAATSSYQAINLFVFQIEGAVLEDGKGLNNWDVFAHIPGNIRNGDNADVADDHYHRYDEDIELMHLMGVNSYRFSISWSRILPRGRFGDVNPKGVMFYNKIIDKLLRKGIEPFVTIQHFDVPQELEDRYQSWLSPLILKDFAHFADVCFRSFGDRVKYWVTINEPNHLADFAYLRGTYAPGRCSAPFGNCSRGNSEVEPLIVVHNMILSHFKAAEIYRKNYQAKQGGSIGVIIHAFMYEPFSDNKFDVEAAARALAFNVAWVLDPLVHGDYPREMKYYLGPQLPKFSAAEANQMKRSIDFIGVNHYSTLYAKDCIHSNCESGGYAIEGFVFTTGERNGVLIGEPTPNPRFYVVPTGMEKIIEYFKRRYDNMPMFVTENGMSQMSTPNEDVNELLNDYKRIEFHKSYLSSLARAIK</sequence>
<dbReference type="PANTHER" id="PTHR10353:SF175">
    <property type="entry name" value="BETA-GLUCOSIDASE 18-LIKE ISOFORM X1"/>
    <property type="match status" value="1"/>
</dbReference>
<comment type="caution">
    <text evidence="6">The sequence shown here is derived from an EMBL/GenBank/DDBJ whole genome shotgun (WGS) entry which is preliminary data.</text>
</comment>
<evidence type="ECO:0000256" key="4">
    <source>
        <dbReference type="RuleBase" id="RU003690"/>
    </source>
</evidence>
<dbReference type="InterPro" id="IPR018120">
    <property type="entry name" value="Glyco_hydro_1_AS"/>
</dbReference>
<dbReference type="GO" id="GO:0008422">
    <property type="term" value="F:beta-glucosidase activity"/>
    <property type="evidence" value="ECO:0007669"/>
    <property type="project" value="TreeGrafter"/>
</dbReference>
<dbReference type="Pfam" id="PF00232">
    <property type="entry name" value="Glyco_hydro_1"/>
    <property type="match status" value="1"/>
</dbReference>
<dbReference type="GO" id="GO:0005975">
    <property type="term" value="P:carbohydrate metabolic process"/>
    <property type="evidence" value="ECO:0007669"/>
    <property type="project" value="InterPro"/>
</dbReference>
<evidence type="ECO:0000313" key="7">
    <source>
        <dbReference type="Proteomes" id="UP001417504"/>
    </source>
</evidence>
<organism evidence="6 7">
    <name type="scientific">Stephania japonica</name>
    <dbReference type="NCBI Taxonomy" id="461633"/>
    <lineage>
        <taxon>Eukaryota</taxon>
        <taxon>Viridiplantae</taxon>
        <taxon>Streptophyta</taxon>
        <taxon>Embryophyta</taxon>
        <taxon>Tracheophyta</taxon>
        <taxon>Spermatophyta</taxon>
        <taxon>Magnoliopsida</taxon>
        <taxon>Ranunculales</taxon>
        <taxon>Menispermaceae</taxon>
        <taxon>Menispermoideae</taxon>
        <taxon>Cissampelideae</taxon>
        <taxon>Stephania</taxon>
    </lineage>
</organism>
<feature type="active site" description="Nucleophile" evidence="3">
    <location>
        <position position="412"/>
    </location>
</feature>
<dbReference type="AlphaFoldDB" id="A0AAP0KK21"/>
<dbReference type="PROSITE" id="PS00572">
    <property type="entry name" value="GLYCOSYL_HYDROL_F1_1"/>
    <property type="match status" value="1"/>
</dbReference>
<dbReference type="EMBL" id="JBBNAE010000001">
    <property type="protein sequence ID" value="KAK9152655.1"/>
    <property type="molecule type" value="Genomic_DNA"/>
</dbReference>
<evidence type="ECO:0000256" key="3">
    <source>
        <dbReference type="PROSITE-ProRule" id="PRU10055"/>
    </source>
</evidence>
<dbReference type="InterPro" id="IPR001360">
    <property type="entry name" value="Glyco_hydro_1"/>
</dbReference>
<protein>
    <recommendedName>
        <fullName evidence="8">Beta-glucosidase</fullName>
    </recommendedName>
</protein>
<keyword evidence="2" id="KW-0378">Hydrolase</keyword>
<keyword evidence="5" id="KW-0732">Signal</keyword>
<dbReference type="PRINTS" id="PR00131">
    <property type="entry name" value="GLHYDRLASE1"/>
</dbReference>
<evidence type="ECO:0000256" key="5">
    <source>
        <dbReference type="SAM" id="SignalP"/>
    </source>
</evidence>
<comment type="similarity">
    <text evidence="1 4">Belongs to the glycosyl hydrolase 1 family.</text>
</comment>
<evidence type="ECO:0000256" key="1">
    <source>
        <dbReference type="ARBA" id="ARBA00010838"/>
    </source>
</evidence>
<dbReference type="FunFam" id="3.20.20.80:FF:000020">
    <property type="entry name" value="Beta-glucosidase 12"/>
    <property type="match status" value="1"/>
</dbReference>
<evidence type="ECO:0008006" key="8">
    <source>
        <dbReference type="Google" id="ProtNLM"/>
    </source>
</evidence>
<accession>A0AAP0KK21</accession>
<feature type="chain" id="PRO_5042976610" description="Beta-glucosidase" evidence="5">
    <location>
        <begin position="20"/>
        <end position="450"/>
    </location>
</feature>
<keyword evidence="7" id="KW-1185">Reference proteome</keyword>
<dbReference type="Gene3D" id="3.20.20.80">
    <property type="entry name" value="Glycosidases"/>
    <property type="match status" value="1"/>
</dbReference>
<evidence type="ECO:0000256" key="2">
    <source>
        <dbReference type="ARBA" id="ARBA00022801"/>
    </source>
</evidence>
<gene>
    <name evidence="6" type="ORF">Sjap_000135</name>
</gene>